<name>A0A7I8L7Z2_SPIIN</name>
<organism evidence="4 5">
    <name type="scientific">Spirodela intermedia</name>
    <name type="common">Intermediate duckweed</name>
    <dbReference type="NCBI Taxonomy" id="51605"/>
    <lineage>
        <taxon>Eukaryota</taxon>
        <taxon>Viridiplantae</taxon>
        <taxon>Streptophyta</taxon>
        <taxon>Embryophyta</taxon>
        <taxon>Tracheophyta</taxon>
        <taxon>Spermatophyta</taxon>
        <taxon>Magnoliopsida</taxon>
        <taxon>Liliopsida</taxon>
        <taxon>Araceae</taxon>
        <taxon>Lemnoideae</taxon>
        <taxon>Spirodela</taxon>
    </lineage>
</organism>
<dbReference type="AlphaFoldDB" id="A0A7I8L7Z2"/>
<gene>
    <name evidence="3" type="ORF">SI7747_12015615</name>
    <name evidence="4" type="ORF">SI8410_12016845</name>
</gene>
<reference evidence="4" key="1">
    <citation type="submission" date="2020-02" db="EMBL/GenBank/DDBJ databases">
        <authorList>
            <person name="Scholz U."/>
            <person name="Mascher M."/>
            <person name="Fiebig A."/>
        </authorList>
    </citation>
    <scope>NUCLEOTIDE SEQUENCE</scope>
</reference>
<dbReference type="InterPro" id="IPR044750">
    <property type="entry name" value="C2_SRC2/BAP"/>
</dbReference>
<dbReference type="PANTHER" id="PTHR32246:SF15">
    <property type="entry name" value="CALCIUM-DEPENDENT LIPID-BINDING (CALB DOMAIN) FAMILY PROTEIN"/>
    <property type="match status" value="1"/>
</dbReference>
<evidence type="ECO:0000313" key="5">
    <source>
        <dbReference type="Proteomes" id="UP000663760"/>
    </source>
</evidence>
<dbReference type="CDD" id="cd04051">
    <property type="entry name" value="C2_SRC2_like"/>
    <property type="match status" value="1"/>
</dbReference>
<dbReference type="Pfam" id="PF00168">
    <property type="entry name" value="C2"/>
    <property type="match status" value="1"/>
</dbReference>
<evidence type="ECO:0000256" key="1">
    <source>
        <dbReference type="SAM" id="MobiDB-lite"/>
    </source>
</evidence>
<feature type="region of interest" description="Disordered" evidence="1">
    <location>
        <begin position="162"/>
        <end position="209"/>
    </location>
</feature>
<dbReference type="InterPro" id="IPR035892">
    <property type="entry name" value="C2_domain_sf"/>
</dbReference>
<dbReference type="PANTHER" id="PTHR32246">
    <property type="entry name" value="INGRESSION PROTEIN FIC1"/>
    <property type="match status" value="1"/>
</dbReference>
<dbReference type="SUPFAM" id="SSF49562">
    <property type="entry name" value="C2 domain (Calcium/lipid-binding domain, CaLB)"/>
    <property type="match status" value="1"/>
</dbReference>
<dbReference type="Proteomes" id="UP000663760">
    <property type="component" value="Chromosome 12"/>
</dbReference>
<dbReference type="Gene3D" id="2.60.40.150">
    <property type="entry name" value="C2 domain"/>
    <property type="match status" value="1"/>
</dbReference>
<dbReference type="PROSITE" id="PS50004">
    <property type="entry name" value="C2"/>
    <property type="match status" value="1"/>
</dbReference>
<feature type="domain" description="C2" evidence="2">
    <location>
        <begin position="1"/>
        <end position="109"/>
    </location>
</feature>
<dbReference type="InterPro" id="IPR000008">
    <property type="entry name" value="C2_dom"/>
</dbReference>
<sequence>MARVRIEVCMISARGLRRSSPPWKPQWFAVGWVDANNKYCTRVDSSGSSSPTWNTKFSSIIDDGGKDSVLTVEVYSRDPFFLREKLRGTATVNLTEFLRRAGNGPAGPEVMSYQLRKKKSSRARGFVDVSVRVSDGSRDGSRDWDSGSGISLVVDDGPSFPHRNEPPIYPTAQNGIPSGNYPNQLPTGMEQRRRPGTPPPPSPPANAGFIPSFFPGISRLPESYVSQPNSGSTVAHGGGSAFGAGVGAGALAAGAVIFGDDFLWAQDIPLAFGRR</sequence>
<evidence type="ECO:0000313" key="3">
    <source>
        <dbReference type="EMBL" id="CAA2629977.1"/>
    </source>
</evidence>
<dbReference type="EMBL" id="LR746275">
    <property type="protein sequence ID" value="CAA7406167.1"/>
    <property type="molecule type" value="Genomic_DNA"/>
</dbReference>
<accession>A0A7I8L7Z2</accession>
<feature type="compositionally biased region" description="Polar residues" evidence="1">
    <location>
        <begin position="171"/>
        <end position="186"/>
    </location>
</feature>
<evidence type="ECO:0000259" key="2">
    <source>
        <dbReference type="PROSITE" id="PS50004"/>
    </source>
</evidence>
<dbReference type="GO" id="GO:0006952">
    <property type="term" value="P:defense response"/>
    <property type="evidence" value="ECO:0007669"/>
    <property type="project" value="InterPro"/>
</dbReference>
<keyword evidence="5" id="KW-1185">Reference proteome</keyword>
<evidence type="ECO:0000313" key="4">
    <source>
        <dbReference type="EMBL" id="CAA7406167.1"/>
    </source>
</evidence>
<protein>
    <recommendedName>
        <fullName evidence="2">C2 domain-containing protein</fullName>
    </recommendedName>
</protein>
<dbReference type="SMART" id="SM00239">
    <property type="entry name" value="C2"/>
    <property type="match status" value="1"/>
</dbReference>
<proteinExistence type="predicted"/>
<dbReference type="EMBL" id="LR743599">
    <property type="protein sequence ID" value="CAA2629977.1"/>
    <property type="molecule type" value="Genomic_DNA"/>
</dbReference>
<dbReference type="OrthoDB" id="1910234at2759"/>